<protein>
    <submittedName>
        <fullName evidence="2">Uncharacterized protein</fullName>
    </submittedName>
</protein>
<reference evidence="2 3" key="1">
    <citation type="journal article" date="2021" name="bioRxiv">
        <title>Chromosome-scale and haplotype-resolved genome assembly of a tetraploid potato cultivar.</title>
        <authorList>
            <person name="Sun H."/>
            <person name="Jiao W.-B."/>
            <person name="Krause K."/>
            <person name="Campoy J.A."/>
            <person name="Goel M."/>
            <person name="Folz-Donahue K."/>
            <person name="Kukat C."/>
            <person name="Huettel B."/>
            <person name="Schneeberger K."/>
        </authorList>
    </citation>
    <scope>NUCLEOTIDE SEQUENCE [LARGE SCALE GENOMIC DNA]</scope>
    <source>
        <strain evidence="2">SolTubOtavaFocal</strain>
        <tissue evidence="2">Leaves</tissue>
    </source>
</reference>
<evidence type="ECO:0000313" key="3">
    <source>
        <dbReference type="Proteomes" id="UP000826656"/>
    </source>
</evidence>
<dbReference type="Proteomes" id="UP000826656">
    <property type="component" value="Unassembled WGS sequence"/>
</dbReference>
<dbReference type="EMBL" id="JAIVGD010000015">
    <property type="protein sequence ID" value="KAH0759852.1"/>
    <property type="molecule type" value="Genomic_DNA"/>
</dbReference>
<organism evidence="2 3">
    <name type="scientific">Solanum tuberosum</name>
    <name type="common">Potato</name>
    <dbReference type="NCBI Taxonomy" id="4113"/>
    <lineage>
        <taxon>Eukaryota</taxon>
        <taxon>Viridiplantae</taxon>
        <taxon>Streptophyta</taxon>
        <taxon>Embryophyta</taxon>
        <taxon>Tracheophyta</taxon>
        <taxon>Spermatophyta</taxon>
        <taxon>Magnoliopsida</taxon>
        <taxon>eudicotyledons</taxon>
        <taxon>Gunneridae</taxon>
        <taxon>Pentapetalae</taxon>
        <taxon>asterids</taxon>
        <taxon>lamiids</taxon>
        <taxon>Solanales</taxon>
        <taxon>Solanaceae</taxon>
        <taxon>Solanoideae</taxon>
        <taxon>Solaneae</taxon>
        <taxon>Solanum</taxon>
    </lineage>
</organism>
<keyword evidence="1" id="KW-0812">Transmembrane</keyword>
<sequence>MRTTTDTLTILFTHSRRRIVFDFVHSRRLISHRLHKRAPTQKLTISLILFKSSERVFSSSSGSHARTLVTLTTAGLKPSRKCASFIFESFKNELDPNGINWKGVSNDIRDGYFGEFKKYFYWDSSINEGVVRTQWEVKAATRNRCAGREVAPGTHTGGSLSIGEYRKKLAVEKGRDPTPSELHLHIHTHGHDGKSFVGERSRIVHVQAGTLIDPPARIQVQLRGLVPTVLMSLIEAIVDTIFWVFFLYVSTSSQ</sequence>
<proteinExistence type="predicted"/>
<keyword evidence="1" id="KW-0472">Membrane</keyword>
<feature type="transmembrane region" description="Helical" evidence="1">
    <location>
        <begin position="225"/>
        <end position="249"/>
    </location>
</feature>
<name>A0ABQ7V709_SOLTU</name>
<evidence type="ECO:0000256" key="1">
    <source>
        <dbReference type="SAM" id="Phobius"/>
    </source>
</evidence>
<comment type="caution">
    <text evidence="2">The sequence shown here is derived from an EMBL/GenBank/DDBJ whole genome shotgun (WGS) entry which is preliminary data.</text>
</comment>
<keyword evidence="1" id="KW-1133">Transmembrane helix</keyword>
<dbReference type="InterPro" id="IPR004252">
    <property type="entry name" value="Probable_transposase_24"/>
</dbReference>
<keyword evidence="3" id="KW-1185">Reference proteome</keyword>
<dbReference type="Pfam" id="PF03004">
    <property type="entry name" value="Transposase_24"/>
    <property type="match status" value="1"/>
</dbReference>
<evidence type="ECO:0000313" key="2">
    <source>
        <dbReference type="EMBL" id="KAH0759852.1"/>
    </source>
</evidence>
<gene>
    <name evidence="2" type="ORF">KY290_023345</name>
</gene>
<accession>A0ABQ7V709</accession>